<proteinExistence type="predicted"/>
<gene>
    <name evidence="2" type="ORF">B0I36DRAFT_327269</name>
</gene>
<dbReference type="OrthoDB" id="5244857at2759"/>
<name>A0A9P9BNA7_9PEZI</name>
<feature type="region of interest" description="Disordered" evidence="1">
    <location>
        <begin position="1"/>
        <end position="34"/>
    </location>
</feature>
<feature type="region of interest" description="Disordered" evidence="1">
    <location>
        <begin position="431"/>
        <end position="518"/>
    </location>
</feature>
<feature type="compositionally biased region" description="Polar residues" evidence="1">
    <location>
        <begin position="191"/>
        <end position="213"/>
    </location>
</feature>
<feature type="compositionally biased region" description="Pro residues" evidence="1">
    <location>
        <begin position="284"/>
        <end position="295"/>
    </location>
</feature>
<feature type="compositionally biased region" description="Polar residues" evidence="1">
    <location>
        <begin position="221"/>
        <end position="245"/>
    </location>
</feature>
<feature type="compositionally biased region" description="Low complexity" evidence="1">
    <location>
        <begin position="308"/>
        <end position="337"/>
    </location>
</feature>
<evidence type="ECO:0000256" key="1">
    <source>
        <dbReference type="SAM" id="MobiDB-lite"/>
    </source>
</evidence>
<feature type="region of interest" description="Disordered" evidence="1">
    <location>
        <begin position="57"/>
        <end position="142"/>
    </location>
</feature>
<feature type="compositionally biased region" description="Polar residues" evidence="1">
    <location>
        <begin position="263"/>
        <end position="280"/>
    </location>
</feature>
<dbReference type="Proteomes" id="UP000756346">
    <property type="component" value="Unassembled WGS sequence"/>
</dbReference>
<comment type="caution">
    <text evidence="2">The sequence shown here is derived from an EMBL/GenBank/DDBJ whole genome shotgun (WGS) entry which is preliminary data.</text>
</comment>
<feature type="compositionally biased region" description="Polar residues" evidence="1">
    <location>
        <begin position="432"/>
        <end position="442"/>
    </location>
</feature>
<accession>A0A9P9BNA7</accession>
<protein>
    <submittedName>
        <fullName evidence="2">Uncharacterized protein</fullName>
    </submittedName>
</protein>
<dbReference type="AlphaFoldDB" id="A0A9P9BNA7"/>
<dbReference type="GeneID" id="70183998"/>
<evidence type="ECO:0000313" key="2">
    <source>
        <dbReference type="EMBL" id="KAH7027521.1"/>
    </source>
</evidence>
<reference evidence="2" key="1">
    <citation type="journal article" date="2021" name="Nat. Commun.">
        <title>Genetic determinants of endophytism in the Arabidopsis root mycobiome.</title>
        <authorList>
            <person name="Mesny F."/>
            <person name="Miyauchi S."/>
            <person name="Thiergart T."/>
            <person name="Pickel B."/>
            <person name="Atanasova L."/>
            <person name="Karlsson M."/>
            <person name="Huettel B."/>
            <person name="Barry K.W."/>
            <person name="Haridas S."/>
            <person name="Chen C."/>
            <person name="Bauer D."/>
            <person name="Andreopoulos W."/>
            <person name="Pangilinan J."/>
            <person name="LaButti K."/>
            <person name="Riley R."/>
            <person name="Lipzen A."/>
            <person name="Clum A."/>
            <person name="Drula E."/>
            <person name="Henrissat B."/>
            <person name="Kohler A."/>
            <person name="Grigoriev I.V."/>
            <person name="Martin F.M."/>
            <person name="Hacquard S."/>
        </authorList>
    </citation>
    <scope>NUCLEOTIDE SEQUENCE</scope>
    <source>
        <strain evidence="2">MPI-CAGE-CH-0230</strain>
    </source>
</reference>
<evidence type="ECO:0000313" key="3">
    <source>
        <dbReference type="Proteomes" id="UP000756346"/>
    </source>
</evidence>
<feature type="region of interest" description="Disordered" evidence="1">
    <location>
        <begin position="179"/>
        <end position="337"/>
    </location>
</feature>
<keyword evidence="3" id="KW-1185">Reference proteome</keyword>
<dbReference type="EMBL" id="JAGTJQ010000007">
    <property type="protein sequence ID" value="KAH7027521.1"/>
    <property type="molecule type" value="Genomic_DNA"/>
</dbReference>
<feature type="compositionally biased region" description="Basic residues" evidence="1">
    <location>
        <begin position="108"/>
        <end position="121"/>
    </location>
</feature>
<sequence length="591" mass="63696">MTAAQADKAPSTVTNGEPDESPTSTASSNFEQLVRDTENAFDAVNSALVEMRAIRASHASSPSLPPTPPPKDPARSVPPKSAARTARQPSLPPRRKSTKSVKSQKSQKSLKSRTSPPRRKATTASRASSKKAGRRWGIPGNMSDLFSMRMFQKIEADEVVTPIQIEAFKIRKMSLALAEQEVQEREKAAGSRSSLESMLPDQSESSNGSSTGPRTPPLVDSPSSIYSSDEPTRTALSLATVNSTAKDLDGRLSDDEPGFTFLDDSTPSECGSPVFTSQEELPSLPSPPPPLPPAKNPLRSALARKKLSPLLPSLPEDSEASAMISEPPSSSSSRGSGDFVYLPSTPCTLTAPRFRHGHIRVSRPPMPQDGIMGFDDGLDWTAFQMAIQGGAGDWYSENEETTRRREADEAKDVVAWWTTWNFESAGALVSADQKNPDATVQPSDGSGSGSGRSSMDSSENADSFTCLSDGSDEHDEDEDDDEEDVDELSDDLAAYSLSPSNPYNAHRKWRNADDTDDSASATRRLEIDTSKQVLMLDATAAAEGLQVVHNSSSDNVDFVPMGCNLTSDLGDFLRWEAEYAFAGNFYSGPTR</sequence>
<dbReference type="RefSeq" id="XP_046010320.1">
    <property type="nucleotide sequence ID" value="XM_046154452.1"/>
</dbReference>
<organism evidence="2 3">
    <name type="scientific">Microdochium trichocladiopsis</name>
    <dbReference type="NCBI Taxonomy" id="1682393"/>
    <lineage>
        <taxon>Eukaryota</taxon>
        <taxon>Fungi</taxon>
        <taxon>Dikarya</taxon>
        <taxon>Ascomycota</taxon>
        <taxon>Pezizomycotina</taxon>
        <taxon>Sordariomycetes</taxon>
        <taxon>Xylariomycetidae</taxon>
        <taxon>Xylariales</taxon>
        <taxon>Microdochiaceae</taxon>
        <taxon>Microdochium</taxon>
    </lineage>
</organism>
<feature type="compositionally biased region" description="Acidic residues" evidence="1">
    <location>
        <begin position="470"/>
        <end position="490"/>
    </location>
</feature>
<feature type="compositionally biased region" description="Polar residues" evidence="1">
    <location>
        <begin position="11"/>
        <end position="31"/>
    </location>
</feature>